<dbReference type="PANTHER" id="PTHR46638:SF1">
    <property type="entry name" value="CORRINOID ADENOSYLTRANSFERASE"/>
    <property type="match status" value="1"/>
</dbReference>
<dbReference type="NCBIfam" id="TIGR00708">
    <property type="entry name" value="cobA"/>
    <property type="match status" value="1"/>
</dbReference>
<proteinExistence type="predicted"/>
<dbReference type="GO" id="GO:0009236">
    <property type="term" value="P:cobalamin biosynthetic process"/>
    <property type="evidence" value="ECO:0007669"/>
    <property type="project" value="InterPro"/>
</dbReference>
<dbReference type="NCBIfam" id="NF004637">
    <property type="entry name" value="PRK05986.1"/>
    <property type="match status" value="1"/>
</dbReference>
<dbReference type="PIRSF" id="PIRSF015617">
    <property type="entry name" value="Adensltrnsf_CobA"/>
    <property type="match status" value="1"/>
</dbReference>
<dbReference type="PANTHER" id="PTHR46638">
    <property type="entry name" value="CORRINOID ADENOSYLTRANSFERASE"/>
    <property type="match status" value="1"/>
</dbReference>
<dbReference type="Pfam" id="PF02572">
    <property type="entry name" value="CobA_CobO_BtuR"/>
    <property type="match status" value="1"/>
</dbReference>
<protein>
    <recommendedName>
        <fullName evidence="3">Cob(I)yrinic acid a,c-diamide adenosyltransferase</fullName>
    </recommendedName>
</protein>
<reference evidence="2" key="1">
    <citation type="submission" date="2018-05" db="EMBL/GenBank/DDBJ databases">
        <authorList>
            <person name="Lanie J.A."/>
            <person name="Ng W.-L."/>
            <person name="Kazmierczak K.M."/>
            <person name="Andrzejewski T.M."/>
            <person name="Davidsen T.M."/>
            <person name="Wayne K.J."/>
            <person name="Tettelin H."/>
            <person name="Glass J.I."/>
            <person name="Rusch D."/>
            <person name="Podicherti R."/>
            <person name="Tsui H.-C.T."/>
            <person name="Winkler M.E."/>
        </authorList>
    </citation>
    <scope>NUCLEOTIDE SEQUENCE</scope>
</reference>
<feature type="region of interest" description="Disordered" evidence="1">
    <location>
        <begin position="1"/>
        <end position="26"/>
    </location>
</feature>
<dbReference type="AlphaFoldDB" id="A0A381QCI8"/>
<dbReference type="InterPro" id="IPR003724">
    <property type="entry name" value="CblAdoTrfase_CobA"/>
</dbReference>
<dbReference type="CDD" id="cd00561">
    <property type="entry name" value="CobA_ACA"/>
    <property type="match status" value="1"/>
</dbReference>
<evidence type="ECO:0000313" key="2">
    <source>
        <dbReference type="EMBL" id="SUZ77042.1"/>
    </source>
</evidence>
<name>A0A381QCI8_9ZZZZ</name>
<dbReference type="EMBL" id="UINC01001301">
    <property type="protein sequence ID" value="SUZ77042.1"/>
    <property type="molecule type" value="Genomic_DNA"/>
</dbReference>
<dbReference type="GO" id="GO:0005524">
    <property type="term" value="F:ATP binding"/>
    <property type="evidence" value="ECO:0007669"/>
    <property type="project" value="InterPro"/>
</dbReference>
<dbReference type="Gene3D" id="3.40.50.300">
    <property type="entry name" value="P-loop containing nucleotide triphosphate hydrolases"/>
    <property type="match status" value="1"/>
</dbReference>
<evidence type="ECO:0000256" key="1">
    <source>
        <dbReference type="SAM" id="MobiDB-lite"/>
    </source>
</evidence>
<evidence type="ECO:0008006" key="3">
    <source>
        <dbReference type="Google" id="ProtNLM"/>
    </source>
</evidence>
<sequence>MSTDKPADQNAEAEPGPQSVTGPRIDKGLVIVNTGKGKGKTTAAMGVLVRAWGRGMKVIMFQFIKHSTANFGEQRAAQKMGIEMRAMGDGFTWRSKDLDQSADLARAQWEDVQTVITAGEYDVVVLDEFTYPMHYGWIDTGEVIEALKARPEMQHVIITGRNAPDNLVEYADLVTEMNVIKHPYQQGIKAQPGIEF</sequence>
<dbReference type="InterPro" id="IPR027417">
    <property type="entry name" value="P-loop_NTPase"/>
</dbReference>
<gene>
    <name evidence="2" type="ORF">METZ01_LOCUS29896</name>
</gene>
<accession>A0A381QCI8</accession>
<dbReference type="SUPFAM" id="SSF52540">
    <property type="entry name" value="P-loop containing nucleoside triphosphate hydrolases"/>
    <property type="match status" value="1"/>
</dbReference>
<dbReference type="GO" id="GO:0008817">
    <property type="term" value="F:corrinoid adenosyltransferase activity"/>
    <property type="evidence" value="ECO:0007669"/>
    <property type="project" value="InterPro"/>
</dbReference>
<organism evidence="2">
    <name type="scientific">marine metagenome</name>
    <dbReference type="NCBI Taxonomy" id="408172"/>
    <lineage>
        <taxon>unclassified sequences</taxon>
        <taxon>metagenomes</taxon>
        <taxon>ecological metagenomes</taxon>
    </lineage>
</organism>